<evidence type="ECO:0000256" key="1">
    <source>
        <dbReference type="ARBA" id="ARBA00005711"/>
    </source>
</evidence>
<evidence type="ECO:0000256" key="3">
    <source>
        <dbReference type="SAM" id="MobiDB-lite"/>
    </source>
</evidence>
<feature type="domain" description="Remorin C-terminal" evidence="4">
    <location>
        <begin position="225"/>
        <end position="326"/>
    </location>
</feature>
<dbReference type="EMBL" id="CACTIH010003957">
    <property type="protein sequence ID" value="CAA2987942.1"/>
    <property type="molecule type" value="Genomic_DNA"/>
</dbReference>
<dbReference type="InterPro" id="IPR005516">
    <property type="entry name" value="Remorin_C"/>
</dbReference>
<accession>A0A8S0S7G8</accession>
<keyword evidence="6" id="KW-1185">Reference proteome</keyword>
<feature type="coiled-coil region" evidence="2">
    <location>
        <begin position="235"/>
        <end position="277"/>
    </location>
</feature>
<name>A0A8S0S7G8_OLEEU</name>
<comment type="similarity">
    <text evidence="1">Belongs to the remorin family.</text>
</comment>
<dbReference type="Proteomes" id="UP000594638">
    <property type="component" value="Unassembled WGS sequence"/>
</dbReference>
<dbReference type="Gramene" id="OE9A094133T3">
    <property type="protein sequence ID" value="OE9A094133C3"/>
    <property type="gene ID" value="OE9A094133"/>
</dbReference>
<sequence length="331" mass="37022">MKILVMSSAEKKRSKSWIRRQFSRQTNVERDFGGDEYPAAIAATALAIQSLEESRTGDQEKPTRGPDTSLVKMKSKGKAEDIGNLSEPRKGSIKLSDFLSDESSKTNSKDTDIKAPISTTASKKMTEKEVGTAPSIEKKPTFAYTDPNDIIIDNIPEIASPEKAAEPVTSMGRHPTSAEKQINITGDETFEAIQRIPDHPPTIQTTTHPVENKQQIPTKPGPGNAEADAWEKSEMARIKERYEKLITRIQNWETKRKKKAKRKLQSIEVEVDSKKAKAKQKYPSEIRRIEGIARGATTQAEKNRRNEELKVIEKANKFRSTGKLPATCLCF</sequence>
<evidence type="ECO:0000313" key="5">
    <source>
        <dbReference type="EMBL" id="CAA2987942.1"/>
    </source>
</evidence>
<dbReference type="Pfam" id="PF03763">
    <property type="entry name" value="Remorin_C"/>
    <property type="match status" value="1"/>
</dbReference>
<dbReference type="PANTHER" id="PTHR31471:SF51">
    <property type="entry name" value="REMORIN FAMILY PROTEIN"/>
    <property type="match status" value="1"/>
</dbReference>
<gene>
    <name evidence="5" type="ORF">OLEA9_A094133</name>
</gene>
<comment type="caution">
    <text evidence="5">The sequence shown here is derived from an EMBL/GenBank/DDBJ whole genome shotgun (WGS) entry which is preliminary data.</text>
</comment>
<evidence type="ECO:0000256" key="2">
    <source>
        <dbReference type="SAM" id="Coils"/>
    </source>
</evidence>
<keyword evidence="2" id="KW-0175">Coiled coil</keyword>
<feature type="region of interest" description="Disordered" evidence="3">
    <location>
        <begin position="51"/>
        <end position="142"/>
    </location>
</feature>
<dbReference type="PANTHER" id="PTHR31471">
    <property type="entry name" value="OS02G0116800 PROTEIN"/>
    <property type="match status" value="1"/>
</dbReference>
<reference evidence="5 6" key="1">
    <citation type="submission" date="2019-12" db="EMBL/GenBank/DDBJ databases">
        <authorList>
            <person name="Alioto T."/>
            <person name="Alioto T."/>
            <person name="Gomez Garrido J."/>
        </authorList>
    </citation>
    <scope>NUCLEOTIDE SEQUENCE [LARGE SCALE GENOMIC DNA]</scope>
</reference>
<feature type="compositionally biased region" description="Basic and acidic residues" evidence="3">
    <location>
        <begin position="102"/>
        <end position="113"/>
    </location>
</feature>
<evidence type="ECO:0000259" key="4">
    <source>
        <dbReference type="Pfam" id="PF03763"/>
    </source>
</evidence>
<feature type="compositionally biased region" description="Polar residues" evidence="3">
    <location>
        <begin position="206"/>
        <end position="217"/>
    </location>
</feature>
<proteinExistence type="inferred from homology"/>
<dbReference type="OrthoDB" id="1879425at2759"/>
<protein>
    <recommendedName>
        <fullName evidence="4">Remorin C-terminal domain-containing protein</fullName>
    </recommendedName>
</protein>
<feature type="region of interest" description="Disordered" evidence="3">
    <location>
        <begin position="206"/>
        <end position="228"/>
    </location>
</feature>
<dbReference type="AlphaFoldDB" id="A0A8S0S7G8"/>
<feature type="compositionally biased region" description="Basic and acidic residues" evidence="3">
    <location>
        <begin position="124"/>
        <end position="140"/>
    </location>
</feature>
<organism evidence="5 6">
    <name type="scientific">Olea europaea subsp. europaea</name>
    <dbReference type="NCBI Taxonomy" id="158383"/>
    <lineage>
        <taxon>Eukaryota</taxon>
        <taxon>Viridiplantae</taxon>
        <taxon>Streptophyta</taxon>
        <taxon>Embryophyta</taxon>
        <taxon>Tracheophyta</taxon>
        <taxon>Spermatophyta</taxon>
        <taxon>Magnoliopsida</taxon>
        <taxon>eudicotyledons</taxon>
        <taxon>Gunneridae</taxon>
        <taxon>Pentapetalae</taxon>
        <taxon>asterids</taxon>
        <taxon>lamiids</taxon>
        <taxon>Lamiales</taxon>
        <taxon>Oleaceae</taxon>
        <taxon>Oleeae</taxon>
        <taxon>Olea</taxon>
    </lineage>
</organism>
<feature type="compositionally biased region" description="Basic and acidic residues" evidence="3">
    <location>
        <begin position="52"/>
        <end position="64"/>
    </location>
</feature>
<evidence type="ECO:0000313" key="6">
    <source>
        <dbReference type="Proteomes" id="UP000594638"/>
    </source>
</evidence>